<keyword evidence="10 12" id="KW-0472">Membrane</keyword>
<proteinExistence type="inferred from homology"/>
<keyword evidence="3" id="KW-0813">Transport</keyword>
<dbReference type="GO" id="GO:0016020">
    <property type="term" value="C:membrane"/>
    <property type="evidence" value="ECO:0007669"/>
    <property type="project" value="InterPro"/>
</dbReference>
<dbReference type="VEuPathDB" id="VectorBase:ACON2_031803"/>
<dbReference type="InterPro" id="IPR007866">
    <property type="entry name" value="TRIC_channel"/>
</dbReference>
<feature type="transmembrane region" description="Helical" evidence="12">
    <location>
        <begin position="184"/>
        <end position="204"/>
    </location>
</feature>
<feature type="transmembrane region" description="Helical" evidence="12">
    <location>
        <begin position="51"/>
        <end position="72"/>
    </location>
</feature>
<reference evidence="13" key="1">
    <citation type="submission" date="2022-08" db="UniProtKB">
        <authorList>
            <consortium name="EnsemblMetazoa"/>
        </authorList>
    </citation>
    <scope>IDENTIFICATION</scope>
</reference>
<evidence type="ECO:0000256" key="2">
    <source>
        <dbReference type="ARBA" id="ARBA00005766"/>
    </source>
</evidence>
<evidence type="ECO:0000256" key="11">
    <source>
        <dbReference type="ARBA" id="ARBA00023303"/>
    </source>
</evidence>
<protein>
    <recommendedName>
        <fullName evidence="14">Trimeric intracellular cation channel type B</fullName>
    </recommendedName>
</protein>
<evidence type="ECO:0000256" key="1">
    <source>
        <dbReference type="ARBA" id="ARBA00004127"/>
    </source>
</evidence>
<name>A0A8W7NYY4_ANOCL</name>
<keyword evidence="5 12" id="KW-0812">Transmembrane</keyword>
<dbReference type="GO" id="GO:0042802">
    <property type="term" value="F:identical protein binding"/>
    <property type="evidence" value="ECO:0007669"/>
    <property type="project" value="InterPro"/>
</dbReference>
<keyword evidence="4" id="KW-0633">Potassium transport</keyword>
<accession>A0A8W7NYY4</accession>
<evidence type="ECO:0000256" key="3">
    <source>
        <dbReference type="ARBA" id="ARBA00022448"/>
    </source>
</evidence>
<sequence>MDPEAFLDIANQVIKLKMFPYFDIAHSLLCALSVKEDLGAGAHTFSRKHPLACWLSTMLVVFAGGMVANGLLGEPILAPLKNTPQLLVATACWYIVFYTPFDIGYKVAKFLPIKLVASAMKEIYRAKKGNGAGFTKLIERLIRGVWTPTAMEFLQPSFYTKASLIASIIFVLDKKTDLISAPHALVYFGIVIFLVYFKLSSILLGIHDPFVPFENLSCALLFGGIWDSLAKILGRGQAKEEPKDAKKSN</sequence>
<keyword evidence="6" id="KW-0631">Potassium channel</keyword>
<evidence type="ECO:0000256" key="12">
    <source>
        <dbReference type="SAM" id="Phobius"/>
    </source>
</evidence>
<organism evidence="13">
    <name type="scientific">Anopheles coluzzii</name>
    <name type="common">African malaria mosquito</name>
    <dbReference type="NCBI Taxonomy" id="1518534"/>
    <lineage>
        <taxon>Eukaryota</taxon>
        <taxon>Metazoa</taxon>
        <taxon>Ecdysozoa</taxon>
        <taxon>Arthropoda</taxon>
        <taxon>Hexapoda</taxon>
        <taxon>Insecta</taxon>
        <taxon>Pterygota</taxon>
        <taxon>Neoptera</taxon>
        <taxon>Endopterygota</taxon>
        <taxon>Diptera</taxon>
        <taxon>Nematocera</taxon>
        <taxon>Culicoidea</taxon>
        <taxon>Culicidae</taxon>
        <taxon>Anophelinae</taxon>
        <taxon>Anopheles</taxon>
    </lineage>
</organism>
<dbReference type="Pfam" id="PF05197">
    <property type="entry name" value="TRIC"/>
    <property type="match status" value="1"/>
</dbReference>
<dbReference type="PANTHER" id="PTHR12454:SF11">
    <property type="entry name" value="GH25683P"/>
    <property type="match status" value="1"/>
</dbReference>
<keyword evidence="11" id="KW-0407">Ion channel</keyword>
<dbReference type="Proteomes" id="UP000075882">
    <property type="component" value="Unassembled WGS sequence"/>
</dbReference>
<keyword evidence="7" id="KW-0630">Potassium</keyword>
<evidence type="ECO:0000256" key="7">
    <source>
        <dbReference type="ARBA" id="ARBA00022958"/>
    </source>
</evidence>
<evidence type="ECO:0000256" key="5">
    <source>
        <dbReference type="ARBA" id="ARBA00022692"/>
    </source>
</evidence>
<feature type="transmembrane region" description="Helical" evidence="12">
    <location>
        <begin position="153"/>
        <end position="172"/>
    </location>
</feature>
<evidence type="ECO:0000256" key="4">
    <source>
        <dbReference type="ARBA" id="ARBA00022538"/>
    </source>
</evidence>
<keyword evidence="8 12" id="KW-1133">Transmembrane helix</keyword>
<evidence type="ECO:0000256" key="10">
    <source>
        <dbReference type="ARBA" id="ARBA00023136"/>
    </source>
</evidence>
<evidence type="ECO:0000256" key="6">
    <source>
        <dbReference type="ARBA" id="ARBA00022826"/>
    </source>
</evidence>
<dbReference type="GO" id="GO:0012505">
    <property type="term" value="C:endomembrane system"/>
    <property type="evidence" value="ECO:0007669"/>
    <property type="project" value="UniProtKB-SubCell"/>
</dbReference>
<keyword evidence="9" id="KW-0406">Ion transport</keyword>
<comment type="subcellular location">
    <subcellularLocation>
        <location evidence="1">Endomembrane system</location>
        <topology evidence="1">Multi-pass membrane protein</topology>
    </subcellularLocation>
</comment>
<evidence type="ECO:0008006" key="14">
    <source>
        <dbReference type="Google" id="ProtNLM"/>
    </source>
</evidence>
<comment type="similarity">
    <text evidence="2">Belongs to the TMEM38 family.</text>
</comment>
<dbReference type="AlphaFoldDB" id="A0A8W7NYY4"/>
<evidence type="ECO:0000313" key="13">
    <source>
        <dbReference type="EnsemblMetazoa" id="ACOM022433-PA.1"/>
    </source>
</evidence>
<evidence type="ECO:0000256" key="8">
    <source>
        <dbReference type="ARBA" id="ARBA00022989"/>
    </source>
</evidence>
<dbReference type="GO" id="GO:0005267">
    <property type="term" value="F:potassium channel activity"/>
    <property type="evidence" value="ECO:0007669"/>
    <property type="project" value="UniProtKB-KW"/>
</dbReference>
<dbReference type="PANTHER" id="PTHR12454">
    <property type="entry name" value="TRIMERIC INTRACELLULAR CATION CHANNEL"/>
    <property type="match status" value="1"/>
</dbReference>
<dbReference type="EnsemblMetazoa" id="ACOM022433-RA">
    <property type="protein sequence ID" value="ACOM022433-PA.1"/>
    <property type="gene ID" value="ACOM022433"/>
</dbReference>
<evidence type="ECO:0000256" key="9">
    <source>
        <dbReference type="ARBA" id="ARBA00023065"/>
    </source>
</evidence>